<comment type="similarity">
    <text evidence="4">In the C-terminal section; belongs to the OMP decarboxylase family.</text>
</comment>
<dbReference type="SMART" id="SM00934">
    <property type="entry name" value="OMPdecase"/>
    <property type="match status" value="1"/>
</dbReference>
<dbReference type="NCBIfam" id="TIGR01740">
    <property type="entry name" value="pyrF"/>
    <property type="match status" value="1"/>
</dbReference>
<evidence type="ECO:0000313" key="20">
    <source>
        <dbReference type="Proteomes" id="UP001443914"/>
    </source>
</evidence>
<dbReference type="GO" id="GO:0004590">
    <property type="term" value="F:orotidine-5'-phosphate decarboxylase activity"/>
    <property type="evidence" value="ECO:0007669"/>
    <property type="project" value="UniProtKB-EC"/>
</dbReference>
<feature type="active site" description="For OMPdecase activity" evidence="16">
    <location>
        <position position="313"/>
    </location>
</feature>
<dbReference type="HAMAP" id="MF_01208">
    <property type="entry name" value="PyrE"/>
    <property type="match status" value="1"/>
</dbReference>
<dbReference type="GO" id="GO:0006207">
    <property type="term" value="P:'de novo' pyrimidine nucleobase biosynthetic process"/>
    <property type="evidence" value="ECO:0007669"/>
    <property type="project" value="InterPro"/>
</dbReference>
<evidence type="ECO:0000256" key="10">
    <source>
        <dbReference type="ARBA" id="ARBA00022793"/>
    </source>
</evidence>
<feature type="binding site" evidence="17">
    <location>
        <position position="277"/>
    </location>
    <ligand>
        <name>substrate</name>
    </ligand>
</feature>
<dbReference type="NCBIfam" id="NF010382">
    <property type="entry name" value="PRK13809.1"/>
    <property type="match status" value="1"/>
</dbReference>
<feature type="binding site" evidence="17">
    <location>
        <position position="255"/>
    </location>
    <ligand>
        <name>substrate</name>
    </ligand>
</feature>
<dbReference type="InterPro" id="IPR029057">
    <property type="entry name" value="PRTase-like"/>
</dbReference>
<keyword evidence="11" id="KW-0665">Pyrimidine biosynthesis</keyword>
<dbReference type="InterPro" id="IPR000836">
    <property type="entry name" value="PRTase_dom"/>
</dbReference>
<evidence type="ECO:0000256" key="17">
    <source>
        <dbReference type="PIRSR" id="PIRSR614732-2"/>
    </source>
</evidence>
<dbReference type="Gene3D" id="3.40.50.2020">
    <property type="match status" value="1"/>
</dbReference>
<keyword evidence="12" id="KW-0456">Lyase</keyword>
<evidence type="ECO:0000256" key="9">
    <source>
        <dbReference type="ARBA" id="ARBA00022679"/>
    </source>
</evidence>
<dbReference type="InterPro" id="IPR011060">
    <property type="entry name" value="RibuloseP-bd_barrel"/>
</dbReference>
<evidence type="ECO:0000256" key="1">
    <source>
        <dbReference type="ARBA" id="ARBA00004861"/>
    </source>
</evidence>
<keyword evidence="8" id="KW-0328">Glycosyltransferase</keyword>
<comment type="pathway">
    <text evidence="2">Pyrimidine metabolism; UMP biosynthesis via de novo pathway; UMP from orotate: step 1/2.</text>
</comment>
<evidence type="ECO:0000256" key="12">
    <source>
        <dbReference type="ARBA" id="ARBA00023239"/>
    </source>
</evidence>
<dbReference type="CDD" id="cd06223">
    <property type="entry name" value="PRTases_typeI"/>
    <property type="match status" value="1"/>
</dbReference>
<dbReference type="EC" id="2.4.2.10" evidence="5"/>
<evidence type="ECO:0000256" key="13">
    <source>
        <dbReference type="ARBA" id="ARBA00023268"/>
    </source>
</evidence>
<dbReference type="GO" id="GO:0044205">
    <property type="term" value="P:'de novo' UMP biosynthetic process"/>
    <property type="evidence" value="ECO:0007669"/>
    <property type="project" value="InterPro"/>
</dbReference>
<evidence type="ECO:0000256" key="14">
    <source>
        <dbReference type="ARBA" id="ARBA00049126"/>
    </source>
</evidence>
<feature type="active site" description="For OMPdecase activity" evidence="16">
    <location>
        <position position="308"/>
    </location>
</feature>
<dbReference type="EMBL" id="JBDFQZ010000010">
    <property type="protein sequence ID" value="KAK9682521.1"/>
    <property type="molecule type" value="Genomic_DNA"/>
</dbReference>
<evidence type="ECO:0000256" key="6">
    <source>
        <dbReference type="ARBA" id="ARBA00012321"/>
    </source>
</evidence>
<feature type="binding site" evidence="17">
    <location>
        <position position="451"/>
    </location>
    <ligand>
        <name>substrate</name>
    </ligand>
</feature>
<dbReference type="PANTHER" id="PTHR19278">
    <property type="entry name" value="OROTATE PHOSPHORIBOSYLTRANSFERASE"/>
    <property type="match status" value="1"/>
</dbReference>
<keyword evidence="13" id="KW-0511">Multifunctional enzyme</keyword>
<dbReference type="Pfam" id="PF00215">
    <property type="entry name" value="OMPdecase"/>
    <property type="match status" value="1"/>
</dbReference>
<accession>A0AAW1HYW1</accession>
<dbReference type="AlphaFoldDB" id="A0AAW1HYW1"/>
<keyword evidence="20" id="KW-1185">Reference proteome</keyword>
<dbReference type="InterPro" id="IPR023031">
    <property type="entry name" value="OPRT"/>
</dbReference>
<feature type="binding site" evidence="17">
    <location>
        <position position="368"/>
    </location>
    <ligand>
        <name>substrate</name>
    </ligand>
</feature>
<feature type="active site" description="For OMPdecase activity" evidence="16">
    <location>
        <position position="310"/>
    </location>
</feature>
<dbReference type="NCBIfam" id="TIGR00336">
    <property type="entry name" value="pyrE"/>
    <property type="match status" value="1"/>
</dbReference>
<sequence>MASTTPPSIETLILQLHSISAVKFGNFKLKSGISSPIYIDLRLIVSYPSLLSEISQTLISAVRNSSAAFDVVCGVPYTALPIATVVSVANNIPMLMRRKEIKSYGTGKAIEGVFSPKQACLIIEDLVTSGASVLETAAPLRDSGLVVTDAVVLIDREQGGRENLADNGIKLHSLIKLSEMVGVLRRLGKVDEETEKMVLKFLEENKKVSVPTVEKGVVPVKMGYSERAKLTKNETGKKLFEIMVKKETNLCLAADVGTAAELLELADKVGQEICMLKTHVDIFPDFTPDFGSKLRSIADKHNFLIFEDRKFADIGNTVTMQYEGGVYHILEWADIINAHIISGPGIVDGLKLKGLPRGRGLLLLAEMSSAGNLATGEYTAAAVKIAADHPDFVIGFISVNPASWKSGPVNPALIHATPGVQMVTGGDALGQQYNTPYSVINERGSDIIIVGRGIIKAANPAEAAREYRIQGWNAYLSKCS</sequence>
<comment type="catalytic activity">
    <reaction evidence="14">
        <text>orotidine 5'-phosphate + diphosphate = orotate + 5-phospho-alpha-D-ribose 1-diphosphate</text>
        <dbReference type="Rhea" id="RHEA:10380"/>
        <dbReference type="ChEBI" id="CHEBI:30839"/>
        <dbReference type="ChEBI" id="CHEBI:33019"/>
        <dbReference type="ChEBI" id="CHEBI:57538"/>
        <dbReference type="ChEBI" id="CHEBI:58017"/>
        <dbReference type="EC" id="2.4.2.10"/>
    </reaction>
</comment>
<evidence type="ECO:0000313" key="19">
    <source>
        <dbReference type="EMBL" id="KAK9682521.1"/>
    </source>
</evidence>
<feature type="domain" description="Orotidine 5'-phosphate decarboxylase" evidence="18">
    <location>
        <begin position="249"/>
        <end position="467"/>
    </location>
</feature>
<evidence type="ECO:0000256" key="2">
    <source>
        <dbReference type="ARBA" id="ARBA00004889"/>
    </source>
</evidence>
<evidence type="ECO:0000256" key="5">
    <source>
        <dbReference type="ARBA" id="ARBA00011971"/>
    </source>
</evidence>
<evidence type="ECO:0000256" key="4">
    <source>
        <dbReference type="ARBA" id="ARBA00009769"/>
    </source>
</evidence>
<dbReference type="InterPro" id="IPR004467">
    <property type="entry name" value="Or_phspho_trans_dom"/>
</dbReference>
<comment type="similarity">
    <text evidence="3">In the N-terminal section; belongs to the purine/pyrimidine phosphoribosyltransferase family.</text>
</comment>
<dbReference type="PANTHER" id="PTHR19278:SF9">
    <property type="entry name" value="URIDINE 5'-MONOPHOSPHATE SYNTHASE"/>
    <property type="match status" value="1"/>
</dbReference>
<evidence type="ECO:0000256" key="7">
    <source>
        <dbReference type="ARBA" id="ARBA00015047"/>
    </source>
</evidence>
<feature type="binding site" evidence="17">
    <location>
        <position position="431"/>
    </location>
    <ligand>
        <name>substrate</name>
    </ligand>
</feature>
<dbReference type="PROSITE" id="PS00156">
    <property type="entry name" value="OMPDECASE"/>
    <property type="match status" value="1"/>
</dbReference>
<feature type="binding site" evidence="17">
    <location>
        <position position="452"/>
    </location>
    <ligand>
        <name>substrate</name>
    </ligand>
</feature>
<dbReference type="CDD" id="cd04725">
    <property type="entry name" value="OMP_decarboxylase_like"/>
    <property type="match status" value="1"/>
</dbReference>
<gene>
    <name evidence="19" type="ORF">RND81_10G079700</name>
</gene>
<dbReference type="InterPro" id="IPR014732">
    <property type="entry name" value="OMPdecase"/>
</dbReference>
<name>A0AAW1HYW1_SAPOF</name>
<proteinExistence type="inferred from homology"/>
<dbReference type="EC" id="4.1.1.23" evidence="6"/>
<dbReference type="FunFam" id="3.20.20.70:FF:000092">
    <property type="entry name" value="Uridine monophosphate synthetase"/>
    <property type="match status" value="1"/>
</dbReference>
<comment type="catalytic activity">
    <reaction evidence="15">
        <text>orotidine 5'-phosphate + H(+) = UMP + CO2</text>
        <dbReference type="Rhea" id="RHEA:11596"/>
        <dbReference type="ChEBI" id="CHEBI:15378"/>
        <dbReference type="ChEBI" id="CHEBI:16526"/>
        <dbReference type="ChEBI" id="CHEBI:57538"/>
        <dbReference type="ChEBI" id="CHEBI:57865"/>
        <dbReference type="EC" id="4.1.1.23"/>
    </reaction>
</comment>
<dbReference type="InterPro" id="IPR001754">
    <property type="entry name" value="OMPdeCOase_dom"/>
</dbReference>
<evidence type="ECO:0000256" key="15">
    <source>
        <dbReference type="ARBA" id="ARBA00049157"/>
    </source>
</evidence>
<dbReference type="GO" id="GO:0004588">
    <property type="term" value="F:orotate phosphoribosyltransferase activity"/>
    <property type="evidence" value="ECO:0007669"/>
    <property type="project" value="UniProtKB-EC"/>
</dbReference>
<keyword evidence="10" id="KW-0210">Decarboxylase</keyword>
<reference evidence="19" key="1">
    <citation type="submission" date="2024-03" db="EMBL/GenBank/DDBJ databases">
        <title>WGS assembly of Saponaria officinalis var. Norfolk2.</title>
        <authorList>
            <person name="Jenkins J."/>
            <person name="Shu S."/>
            <person name="Grimwood J."/>
            <person name="Barry K."/>
            <person name="Goodstein D."/>
            <person name="Schmutz J."/>
            <person name="Leebens-Mack J."/>
            <person name="Osbourn A."/>
        </authorList>
    </citation>
    <scope>NUCLEOTIDE SEQUENCE [LARGE SCALE GENOMIC DNA]</scope>
    <source>
        <strain evidence="19">JIC</strain>
    </source>
</reference>
<comment type="caution">
    <text evidence="19">The sequence shown here is derived from an EMBL/GenBank/DDBJ whole genome shotgun (WGS) entry which is preliminary data.</text>
</comment>
<dbReference type="InterPro" id="IPR013785">
    <property type="entry name" value="Aldolase_TIM"/>
</dbReference>
<dbReference type="SUPFAM" id="SSF51366">
    <property type="entry name" value="Ribulose-phoshate binding barrel"/>
    <property type="match status" value="1"/>
</dbReference>
<evidence type="ECO:0000259" key="18">
    <source>
        <dbReference type="SMART" id="SM00934"/>
    </source>
</evidence>
<evidence type="ECO:0000256" key="11">
    <source>
        <dbReference type="ARBA" id="ARBA00022975"/>
    </source>
</evidence>
<dbReference type="FunFam" id="3.40.50.2020:FF:000025">
    <property type="entry name" value="Uridine monophosphate synthetase"/>
    <property type="match status" value="1"/>
</dbReference>
<dbReference type="InterPro" id="IPR018089">
    <property type="entry name" value="OMPdecase_AS"/>
</dbReference>
<evidence type="ECO:0000256" key="3">
    <source>
        <dbReference type="ARBA" id="ARBA00006221"/>
    </source>
</evidence>
<organism evidence="19 20">
    <name type="scientific">Saponaria officinalis</name>
    <name type="common">Common soapwort</name>
    <name type="synonym">Lychnis saponaria</name>
    <dbReference type="NCBI Taxonomy" id="3572"/>
    <lineage>
        <taxon>Eukaryota</taxon>
        <taxon>Viridiplantae</taxon>
        <taxon>Streptophyta</taxon>
        <taxon>Embryophyta</taxon>
        <taxon>Tracheophyta</taxon>
        <taxon>Spermatophyta</taxon>
        <taxon>Magnoliopsida</taxon>
        <taxon>eudicotyledons</taxon>
        <taxon>Gunneridae</taxon>
        <taxon>Pentapetalae</taxon>
        <taxon>Caryophyllales</taxon>
        <taxon>Caryophyllaceae</taxon>
        <taxon>Caryophylleae</taxon>
        <taxon>Saponaria</taxon>
    </lineage>
</organism>
<evidence type="ECO:0000256" key="8">
    <source>
        <dbReference type="ARBA" id="ARBA00022676"/>
    </source>
</evidence>
<dbReference type="SUPFAM" id="SSF53271">
    <property type="entry name" value="PRTase-like"/>
    <property type="match status" value="1"/>
</dbReference>
<dbReference type="Proteomes" id="UP001443914">
    <property type="component" value="Unassembled WGS sequence"/>
</dbReference>
<dbReference type="Gene3D" id="3.20.20.70">
    <property type="entry name" value="Aldolase class I"/>
    <property type="match status" value="1"/>
</dbReference>
<protein>
    <recommendedName>
        <fullName evidence="7">Uridine 5'-monophosphate synthase</fullName>
        <ecNumber evidence="5">2.4.2.10</ecNumber>
        <ecNumber evidence="6">4.1.1.23</ecNumber>
    </recommendedName>
</protein>
<evidence type="ECO:0000256" key="16">
    <source>
        <dbReference type="PIRSR" id="PIRSR614732-1"/>
    </source>
</evidence>
<keyword evidence="9" id="KW-0808">Transferase</keyword>
<comment type="pathway">
    <text evidence="1">Pyrimidine metabolism; UMP biosynthesis via de novo pathway; UMP from orotate: step 2/2.</text>
</comment>